<dbReference type="SMART" id="SM00100">
    <property type="entry name" value="cNMP"/>
    <property type="match status" value="1"/>
</dbReference>
<dbReference type="PROSITE" id="PS50042">
    <property type="entry name" value="CNMP_BINDING_3"/>
    <property type="match status" value="1"/>
</dbReference>
<reference evidence="10" key="1">
    <citation type="submission" date="2022-08" db="UniProtKB">
        <authorList>
            <consortium name="EnsemblMetazoa"/>
        </authorList>
    </citation>
    <scope>IDENTIFICATION</scope>
    <source>
        <strain evidence="10">05x7-T-G4-1.051#20</strain>
    </source>
</reference>
<evidence type="ECO:0008006" key="12">
    <source>
        <dbReference type="Google" id="ProtNLM"/>
    </source>
</evidence>
<dbReference type="Pfam" id="PF00027">
    <property type="entry name" value="cNMP_binding"/>
    <property type="match status" value="1"/>
</dbReference>
<dbReference type="Gene3D" id="2.60.120.10">
    <property type="entry name" value="Jelly Rolls"/>
    <property type="match status" value="1"/>
</dbReference>
<evidence type="ECO:0000313" key="11">
    <source>
        <dbReference type="Proteomes" id="UP000005408"/>
    </source>
</evidence>
<dbReference type="InterPro" id="IPR008937">
    <property type="entry name" value="Ras-like_GEF"/>
</dbReference>
<evidence type="ECO:0000259" key="7">
    <source>
        <dbReference type="PROSITE" id="PS50106"/>
    </source>
</evidence>
<feature type="domain" description="PDZ" evidence="7">
    <location>
        <begin position="654"/>
        <end position="725"/>
    </location>
</feature>
<feature type="region of interest" description="Disordered" evidence="4">
    <location>
        <begin position="749"/>
        <end position="780"/>
    </location>
</feature>
<dbReference type="CDD" id="cd00038">
    <property type="entry name" value="CAP_ED"/>
    <property type="match status" value="1"/>
</dbReference>
<dbReference type="InterPro" id="IPR000651">
    <property type="entry name" value="Ras-like_Gua-exchang_fac_N"/>
</dbReference>
<dbReference type="InterPro" id="IPR000595">
    <property type="entry name" value="cNMP-bd_dom"/>
</dbReference>
<dbReference type="SMART" id="SM00229">
    <property type="entry name" value="RasGEFN"/>
    <property type="match status" value="1"/>
</dbReference>
<accession>A0A8W8MXJ8</accession>
<dbReference type="PROSITE" id="PS50212">
    <property type="entry name" value="RASGEF_NTER"/>
    <property type="match status" value="1"/>
</dbReference>
<evidence type="ECO:0000313" key="10">
    <source>
        <dbReference type="EnsemblMetazoa" id="G35053.2:cds"/>
    </source>
</evidence>
<feature type="compositionally biased region" description="Polar residues" evidence="4">
    <location>
        <begin position="1394"/>
        <end position="1407"/>
    </location>
</feature>
<feature type="compositionally biased region" description="Polar residues" evidence="4">
    <location>
        <begin position="808"/>
        <end position="817"/>
    </location>
</feature>
<feature type="compositionally biased region" description="Polar residues" evidence="4">
    <location>
        <begin position="756"/>
        <end position="766"/>
    </location>
</feature>
<feature type="domain" description="Ras-associating" evidence="8">
    <location>
        <begin position="870"/>
        <end position="956"/>
    </location>
</feature>
<comment type="similarity">
    <text evidence="1">Belongs to the RAPGEF2 family.</text>
</comment>
<sequence>MFFYIVGNSNLSGNDENQQIDVQGSGPVHEQLSAIKSQNFLEKYHKPKPELSNLMCSGQENDVSRSLGIPTTLDAGSFSEVQELGVLDSPSKEVCVCCREHSGSESELDRMDYMCEHRTSASEKLNSCCCLLKSLSGDANGAENLCVQKMYESSSGKPVRYATRVHAEFAPNKVRPKSMCSVGTRCEMRSPRIQPDIRIENDDGVWSLSDSSVNFESFGKRTPGCTRRASECLILEPSEMIVIDYPDVQIMKNSRSGQCNNVNINRMFDLEHEDQKLRKMHCDTAVEQLPPDYKNEMLYSRSEMQMKRSSRASDTSSAYSGSDMMQSSIDDQENQDMDLTGMQEGYVDSDEEEDKLSNTESIRDAVQECLQKEPKDRTEDDIETLLEFIQHFRAFANMTQPIRRELCAVMVFAVIEQRGTVVMKDGEELDSWSVILNGQVEIVHPEGSAEFLQMGDSFGISPTLDKMYHKGTMKTLLDDCQFVCIAQEDYHRILDKGKENTEKHVEEGQVVMVTEHRVFDNGSRKGQIVIRGTPDHLMQHLVQEHSNVDRTYVEDFLLCFRIFIKDPMELADRLKIWFETPSYRNKVIRVVLFWVNNHFVDFETDAPLCEFLESFEGLLEREISIESSRKFKADMTGQLRLLNIACAAKAQTRNITLTRATREEVLHFSVLGGQERGCGIFISKVEKGSKAYEAGLKRGDQILEVNGASLSNVSHNRALELLRGTTHLSLNVKCNLLDFKELLEVPDKRMSKEDTPTLNKRSSTGDLESKTPKCEKKEKRDKKKFYTLGKHNVFNYIGGKILSKMPSTSNLGNSESLNRSDESLYKGPSSRSRLPSASSLTTLGVQSQHLSASNPDLSALTVEESIKEYPDLVVKVYKADQTFKYLLISKETNAREVVLQALQEFGITEPSSNFSLCEVTVENENLVKQKRLPDSMTNLPDRASLNGRYYLKNNMNTETLVPDELRGDLIKEAQITILQLRTTEVASQLTLDDFKVFASIQPTEYIDKLFNIKSKYGIPNLEKFVELVNKEMYWVITEVCSEPNVVKRMRIIKQFIKIAKHCKDCKNFNSMFSILSGLDKVYVSRLRNTWEKLSKKDLKTYDDLKELIDPSKNMSKYRSYVGSEHVQPPMLPLFPVAMKDLTFLKDGNDTKVDGLINFEKFRMIAKEIRHLCSMCSAKYDVNNMFLGPQSMIESSWIMGMATMKRVKNRRGSALPNAKKMYEEAQMVRRVKSYLSNIKVIYDEDKLREMSYQCEPDTKVRRVEHSPSVPNITIPKDDKAAAIPTGPKFGAESPQAIQKLMGLSTSVKPHKSHYPHTPAPSGVTSPSLSSGRRPPTSPRHSAALRSHPVHLSPESSSVVSLSNIANYRRPQRTGSQTSQSSLTSNESSSTDTTQVSQGSSHPQYARLSNNHHESPDSGRHSMISTAYDTQSTTSAGSSNSLSSHSPPPHFRRQGPQTAPPFLHQHSTPPLPQARARPPLPPYNVVMQNSPAYSHIIHQTYTKVRRPPLPDYQSATQMAQLARQKHYWQMERSHSHEGVVGYCNGQAPYYRVSDDEEEEQVSAV</sequence>
<dbReference type="InterPro" id="IPR001895">
    <property type="entry name" value="RASGEF_cat_dom"/>
</dbReference>
<dbReference type="Pfam" id="PF00618">
    <property type="entry name" value="RasGEF_N"/>
    <property type="match status" value="1"/>
</dbReference>
<dbReference type="Gene3D" id="1.10.840.10">
    <property type="entry name" value="Ras guanine-nucleotide exchange factors catalytic domain"/>
    <property type="match status" value="1"/>
</dbReference>
<keyword evidence="2 3" id="KW-0344">Guanine-nucleotide releasing factor</keyword>
<dbReference type="InterPro" id="IPR000159">
    <property type="entry name" value="RA_dom"/>
</dbReference>
<dbReference type="SUPFAM" id="SSF50156">
    <property type="entry name" value="PDZ domain-like"/>
    <property type="match status" value="1"/>
</dbReference>
<evidence type="ECO:0000256" key="3">
    <source>
        <dbReference type="PROSITE-ProRule" id="PRU00168"/>
    </source>
</evidence>
<dbReference type="PROSITE" id="PS50106">
    <property type="entry name" value="PDZ"/>
    <property type="match status" value="1"/>
</dbReference>
<dbReference type="Gene3D" id="1.20.870.10">
    <property type="entry name" value="Son of sevenless (SoS) protein Chain: S domain 1"/>
    <property type="match status" value="1"/>
</dbReference>
<feature type="region of interest" description="Disordered" evidence="4">
    <location>
        <begin position="1306"/>
        <end position="1477"/>
    </location>
</feature>
<dbReference type="InterPro" id="IPR001478">
    <property type="entry name" value="PDZ"/>
</dbReference>
<evidence type="ECO:0000256" key="2">
    <source>
        <dbReference type="ARBA" id="ARBA00022658"/>
    </source>
</evidence>
<dbReference type="GO" id="GO:0007265">
    <property type="term" value="P:Ras protein signal transduction"/>
    <property type="evidence" value="ECO:0007669"/>
    <property type="project" value="TreeGrafter"/>
</dbReference>
<evidence type="ECO:0000259" key="9">
    <source>
        <dbReference type="PROSITE" id="PS50212"/>
    </source>
</evidence>
<dbReference type="CDD" id="cd06755">
    <property type="entry name" value="PDZ_RapGEF2_RapGEF6-like"/>
    <property type="match status" value="1"/>
</dbReference>
<evidence type="ECO:0000256" key="4">
    <source>
        <dbReference type="SAM" id="MobiDB-lite"/>
    </source>
</evidence>
<dbReference type="SUPFAM" id="SSF54236">
    <property type="entry name" value="Ubiquitin-like"/>
    <property type="match status" value="1"/>
</dbReference>
<dbReference type="CDD" id="cd00155">
    <property type="entry name" value="RasGEF"/>
    <property type="match status" value="1"/>
</dbReference>
<dbReference type="Gene3D" id="3.10.20.90">
    <property type="entry name" value="Phosphatidylinositol 3-kinase Catalytic Subunit, Chain A, domain 1"/>
    <property type="match status" value="1"/>
</dbReference>
<feature type="domain" description="Ras-GEF" evidence="5">
    <location>
        <begin position="981"/>
        <end position="1208"/>
    </location>
</feature>
<dbReference type="InterPro" id="IPR036964">
    <property type="entry name" value="RASGEF_cat_dom_sf"/>
</dbReference>
<dbReference type="EnsemblMetazoa" id="G35053.2">
    <property type="protein sequence ID" value="G35053.2:cds"/>
    <property type="gene ID" value="G35053"/>
</dbReference>
<feature type="compositionally biased region" description="Basic and acidic residues" evidence="4">
    <location>
        <begin position="1409"/>
        <end position="1418"/>
    </location>
</feature>
<feature type="region of interest" description="Disordered" evidence="4">
    <location>
        <begin position="303"/>
        <end position="328"/>
    </location>
</feature>
<dbReference type="SUPFAM" id="SSF51206">
    <property type="entry name" value="cAMP-binding domain-like"/>
    <property type="match status" value="1"/>
</dbReference>
<evidence type="ECO:0000259" key="6">
    <source>
        <dbReference type="PROSITE" id="PS50042"/>
    </source>
</evidence>
<dbReference type="InterPro" id="IPR029071">
    <property type="entry name" value="Ubiquitin-like_domsf"/>
</dbReference>
<dbReference type="CDD" id="cd06224">
    <property type="entry name" value="REM"/>
    <property type="match status" value="1"/>
</dbReference>
<evidence type="ECO:0000259" key="8">
    <source>
        <dbReference type="PROSITE" id="PS50200"/>
    </source>
</evidence>
<feature type="region of interest" description="Disordered" evidence="4">
    <location>
        <begin position="808"/>
        <end position="836"/>
    </location>
</feature>
<dbReference type="InterPro" id="IPR023578">
    <property type="entry name" value="Ras_GEF_dom_sf"/>
</dbReference>
<dbReference type="PROSITE" id="PS50200">
    <property type="entry name" value="RA"/>
    <property type="match status" value="1"/>
</dbReference>
<feature type="domain" description="N-terminal Ras-GEF" evidence="9">
    <location>
        <begin position="525"/>
        <end position="640"/>
    </location>
</feature>
<dbReference type="SMART" id="SM00314">
    <property type="entry name" value="RA"/>
    <property type="match status" value="1"/>
</dbReference>
<dbReference type="Pfam" id="PF00617">
    <property type="entry name" value="RasGEF"/>
    <property type="match status" value="1"/>
</dbReference>
<dbReference type="Pfam" id="PF00788">
    <property type="entry name" value="RA"/>
    <property type="match status" value="1"/>
</dbReference>
<dbReference type="Proteomes" id="UP000005408">
    <property type="component" value="Unassembled WGS sequence"/>
</dbReference>
<dbReference type="PANTHER" id="PTHR23113">
    <property type="entry name" value="GUANINE NUCLEOTIDE EXCHANGE FACTOR"/>
    <property type="match status" value="1"/>
</dbReference>
<organism evidence="10 11">
    <name type="scientific">Magallana gigas</name>
    <name type="common">Pacific oyster</name>
    <name type="synonym">Crassostrea gigas</name>
    <dbReference type="NCBI Taxonomy" id="29159"/>
    <lineage>
        <taxon>Eukaryota</taxon>
        <taxon>Metazoa</taxon>
        <taxon>Spiralia</taxon>
        <taxon>Lophotrochozoa</taxon>
        <taxon>Mollusca</taxon>
        <taxon>Bivalvia</taxon>
        <taxon>Autobranchia</taxon>
        <taxon>Pteriomorphia</taxon>
        <taxon>Ostreida</taxon>
        <taxon>Ostreoidea</taxon>
        <taxon>Ostreidae</taxon>
        <taxon>Magallana</taxon>
    </lineage>
</organism>
<feature type="compositionally biased region" description="Low complexity" evidence="4">
    <location>
        <begin position="312"/>
        <end position="323"/>
    </location>
</feature>
<proteinExistence type="inferred from homology"/>
<feature type="compositionally biased region" description="Low complexity" evidence="4">
    <location>
        <begin position="1348"/>
        <end position="1361"/>
    </location>
</feature>
<feature type="compositionally biased region" description="Basic and acidic residues" evidence="4">
    <location>
        <begin position="767"/>
        <end position="778"/>
    </location>
</feature>
<dbReference type="Pfam" id="PF00595">
    <property type="entry name" value="PDZ"/>
    <property type="match status" value="1"/>
</dbReference>
<dbReference type="InterPro" id="IPR036034">
    <property type="entry name" value="PDZ_sf"/>
</dbReference>
<feature type="region of interest" description="Disordered" evidence="4">
    <location>
        <begin position="1257"/>
        <end position="1291"/>
    </location>
</feature>
<dbReference type="SMART" id="SM00228">
    <property type="entry name" value="PDZ"/>
    <property type="match status" value="1"/>
</dbReference>
<dbReference type="InterPro" id="IPR018490">
    <property type="entry name" value="cNMP-bd_dom_sf"/>
</dbReference>
<dbReference type="Gene3D" id="2.30.42.10">
    <property type="match status" value="1"/>
</dbReference>
<dbReference type="SUPFAM" id="SSF48366">
    <property type="entry name" value="Ras GEF"/>
    <property type="match status" value="1"/>
</dbReference>
<dbReference type="GO" id="GO:0005085">
    <property type="term" value="F:guanyl-nucleotide exchange factor activity"/>
    <property type="evidence" value="ECO:0007669"/>
    <property type="project" value="UniProtKB-KW"/>
</dbReference>
<dbReference type="PANTHER" id="PTHR23113:SF249">
    <property type="entry name" value="RAP GUANINE NUCLEOTIDE EXCHANGE FACTOR 6"/>
    <property type="match status" value="1"/>
</dbReference>
<evidence type="ECO:0000259" key="5">
    <source>
        <dbReference type="PROSITE" id="PS50009"/>
    </source>
</evidence>
<dbReference type="PROSITE" id="PS50009">
    <property type="entry name" value="RASGEF_CAT"/>
    <property type="match status" value="1"/>
</dbReference>
<feature type="compositionally biased region" description="Low complexity" evidence="4">
    <location>
        <begin position="1371"/>
        <end position="1393"/>
    </location>
</feature>
<dbReference type="SMART" id="SM00147">
    <property type="entry name" value="RasGEF"/>
    <property type="match status" value="1"/>
</dbReference>
<protein>
    <recommendedName>
        <fullName evidence="12">Rap guanine nucleotide exchange factor 2</fullName>
    </recommendedName>
</protein>
<evidence type="ECO:0000256" key="1">
    <source>
        <dbReference type="ARBA" id="ARBA00010829"/>
    </source>
</evidence>
<feature type="domain" description="Cyclic nucleotide-binding" evidence="6">
    <location>
        <begin position="394"/>
        <end position="507"/>
    </location>
</feature>
<dbReference type="InterPro" id="IPR014710">
    <property type="entry name" value="RmlC-like_jellyroll"/>
</dbReference>
<keyword evidence="11" id="KW-1185">Reference proteome</keyword>
<dbReference type="CDD" id="cd01785">
    <property type="entry name" value="RA_PDZ-GEF1"/>
    <property type="match status" value="1"/>
</dbReference>
<feature type="compositionally biased region" description="Low complexity" evidence="4">
    <location>
        <begin position="1428"/>
        <end position="1443"/>
    </location>
</feature>
<name>A0A8W8MXJ8_MAGGI</name>
<dbReference type="GO" id="GO:0016324">
    <property type="term" value="C:apical plasma membrane"/>
    <property type="evidence" value="ECO:0007669"/>
    <property type="project" value="TreeGrafter"/>
</dbReference>